<feature type="region of interest" description="Disordered" evidence="1">
    <location>
        <begin position="215"/>
        <end position="237"/>
    </location>
</feature>
<evidence type="ECO:0000256" key="1">
    <source>
        <dbReference type="SAM" id="MobiDB-lite"/>
    </source>
</evidence>
<keyword evidence="3" id="KW-1185">Reference proteome</keyword>
<gene>
    <name evidence="2" type="ORF">DVW87_02630</name>
</gene>
<protein>
    <submittedName>
        <fullName evidence="2">Uncharacterized protein</fullName>
    </submittedName>
</protein>
<dbReference type="OrthoDB" id="9135221at2"/>
<dbReference type="Proteomes" id="UP000253918">
    <property type="component" value="Unassembled WGS sequence"/>
</dbReference>
<comment type="caution">
    <text evidence="2">The sequence shown here is derived from an EMBL/GenBank/DDBJ whole genome shotgun (WGS) entry which is preliminary data.</text>
</comment>
<dbReference type="RefSeq" id="WP_114686199.1">
    <property type="nucleotide sequence ID" value="NZ_QQNB01000001.1"/>
</dbReference>
<reference evidence="2 3" key="1">
    <citation type="submission" date="2018-07" db="EMBL/GenBank/DDBJ databases">
        <title>a novel species of Sphingomonas isolated from the rhizosphere soil of Araceae plant.</title>
        <authorList>
            <person name="Zhiyong W."/>
            <person name="Qinglan Z."/>
            <person name="Zhiwei F."/>
            <person name="Ding X."/>
            <person name="Gejiao W."/>
            <person name="Shixue Z."/>
        </authorList>
    </citation>
    <scope>NUCLEOTIDE SEQUENCE [LARGE SCALE GENOMIC DNA]</scope>
    <source>
        <strain evidence="2 3">WZY 27</strain>
    </source>
</reference>
<accession>A0A369VW46</accession>
<evidence type="ECO:0000313" key="2">
    <source>
        <dbReference type="EMBL" id="RDE06616.1"/>
    </source>
</evidence>
<proteinExistence type="predicted"/>
<dbReference type="EMBL" id="QQNB01000001">
    <property type="protein sequence ID" value="RDE06616.1"/>
    <property type="molecule type" value="Genomic_DNA"/>
</dbReference>
<name>A0A369VW46_9SPHN</name>
<evidence type="ECO:0000313" key="3">
    <source>
        <dbReference type="Proteomes" id="UP000253918"/>
    </source>
</evidence>
<sequence>MPKKKPNAVSLPAIVKPPAGARLPLREDGGLVKVDAVYRIADVHPTADGPWSGEANKIAWTDPASGYACIIRRSPLYQHLCGYVAVPPGHPLFGREYGTMLGIMIGVHGGIDYSHVCERDAPEDRSICHVAVDLGSRREVRRTVADDRDGHDDDDAWWFGFSCDQRDDLVPLDTRHPGSDKTPAFGVDDPTYKTEAFVYGECVRLAAQLKAIGEDRDPRAADPGPTLIPASNLEYRR</sequence>
<organism evidence="2 3">
    <name type="scientific">Sphingomonas aracearum</name>
    <dbReference type="NCBI Taxonomy" id="2283317"/>
    <lineage>
        <taxon>Bacteria</taxon>
        <taxon>Pseudomonadati</taxon>
        <taxon>Pseudomonadota</taxon>
        <taxon>Alphaproteobacteria</taxon>
        <taxon>Sphingomonadales</taxon>
        <taxon>Sphingomonadaceae</taxon>
        <taxon>Sphingomonas</taxon>
    </lineage>
</organism>
<dbReference type="AlphaFoldDB" id="A0A369VW46"/>